<reference evidence="1" key="3">
    <citation type="submission" date="2025-08" db="UniProtKB">
        <authorList>
            <consortium name="Ensembl"/>
        </authorList>
    </citation>
    <scope>IDENTIFICATION</scope>
    <source>
        <strain evidence="1">C57BL/6J</strain>
    </source>
</reference>
<dbReference type="ExpressionAtlas" id="D6RI77">
    <property type="expression patterns" value="baseline and differential"/>
</dbReference>
<keyword evidence="3" id="KW-1185">Reference proteome</keyword>
<reference evidence="1" key="4">
    <citation type="submission" date="2025-09" db="UniProtKB">
        <authorList>
            <consortium name="Ensembl"/>
        </authorList>
    </citation>
    <scope>IDENTIFICATION</scope>
    <source>
        <strain evidence="1">C57BL/6J</strain>
    </source>
</reference>
<evidence type="ECO:0000313" key="1">
    <source>
        <dbReference type="Ensembl" id="ENSMUSP00000119851.2"/>
    </source>
</evidence>
<protein>
    <submittedName>
        <fullName evidence="1">Microtubule associated tumor suppressor candidate 2</fullName>
    </submittedName>
</protein>
<name>D6RI77_MOUSE</name>
<dbReference type="Ensembl" id="ENSMUST00000146425.2">
    <property type="protein sequence ID" value="ENSMUSP00000119851.2"/>
    <property type="gene ID" value="ENSMUSG00000029651.17"/>
</dbReference>
<proteinExistence type="predicted"/>
<organism evidence="1 3">
    <name type="scientific">Mus musculus</name>
    <name type="common">Mouse</name>
    <dbReference type="NCBI Taxonomy" id="10090"/>
    <lineage>
        <taxon>Eukaryota</taxon>
        <taxon>Metazoa</taxon>
        <taxon>Chordata</taxon>
        <taxon>Craniata</taxon>
        <taxon>Vertebrata</taxon>
        <taxon>Euteleostomi</taxon>
        <taxon>Mammalia</taxon>
        <taxon>Eutheria</taxon>
        <taxon>Euarchontoglires</taxon>
        <taxon>Glires</taxon>
        <taxon>Rodentia</taxon>
        <taxon>Myomorpha</taxon>
        <taxon>Muroidea</taxon>
        <taxon>Muridae</taxon>
        <taxon>Murinae</taxon>
        <taxon>Mus</taxon>
        <taxon>Mus</taxon>
    </lineage>
</organism>
<dbReference type="Bgee" id="ENSMUSG00000029651">
    <property type="expression patterns" value="Expressed in interventricular septum and 177 other cell types or tissues"/>
</dbReference>
<reference evidence="1 3" key="1">
    <citation type="journal article" date="2009" name="PLoS Biol.">
        <title>Lineage-specific biology revealed by a finished genome assembly of the mouse.</title>
        <authorList>
            <consortium name="Mouse Genome Sequencing Consortium"/>
            <person name="Church D.M."/>
            <person name="Goodstadt L."/>
            <person name="Hillier L.W."/>
            <person name="Zody M.C."/>
            <person name="Goldstein S."/>
            <person name="She X."/>
            <person name="Bult C.J."/>
            <person name="Agarwala R."/>
            <person name="Cherry J.L."/>
            <person name="DiCuccio M."/>
            <person name="Hlavina W."/>
            <person name="Kapustin Y."/>
            <person name="Meric P."/>
            <person name="Maglott D."/>
            <person name="Birtle Z."/>
            <person name="Marques A.C."/>
            <person name="Graves T."/>
            <person name="Zhou S."/>
            <person name="Teague B."/>
            <person name="Potamousis K."/>
            <person name="Churas C."/>
            <person name="Place M."/>
            <person name="Herschleb J."/>
            <person name="Runnheim R."/>
            <person name="Forrest D."/>
            <person name="Amos-Landgraf J."/>
            <person name="Schwartz D.C."/>
            <person name="Cheng Z."/>
            <person name="Lindblad-Toh K."/>
            <person name="Eichler E.E."/>
            <person name="Ponting C.P."/>
        </authorList>
    </citation>
    <scope>NUCLEOTIDE SEQUENCE [LARGE SCALE GENOMIC DNA]</scope>
    <source>
        <strain evidence="1 3">C57BL/6J</strain>
    </source>
</reference>
<dbReference type="HOGENOM" id="CLU_3260378_0_0_1"/>
<gene>
    <name evidence="1 2" type="primary">Mtus2</name>
</gene>
<accession>D6RI77</accession>
<evidence type="ECO:0000313" key="2">
    <source>
        <dbReference type="MGI" id="MGI:1915388"/>
    </source>
</evidence>
<dbReference type="AGR" id="MGI:1915388"/>
<reference evidence="1 3" key="2">
    <citation type="journal article" date="2011" name="PLoS Biol.">
        <title>Modernizing reference genome assemblies.</title>
        <authorList>
            <person name="Church D.M."/>
            <person name="Schneider V.A."/>
            <person name="Graves T."/>
            <person name="Auger K."/>
            <person name="Cunningham F."/>
            <person name="Bouk N."/>
            <person name="Chen H.C."/>
            <person name="Agarwala R."/>
            <person name="McLaren W.M."/>
            <person name="Ritchie G.R."/>
            <person name="Albracht D."/>
            <person name="Kremitzki M."/>
            <person name="Rock S."/>
            <person name="Kotkiewicz H."/>
            <person name="Kremitzki C."/>
            <person name="Wollam A."/>
            <person name="Trani L."/>
            <person name="Fulton L."/>
            <person name="Fulton R."/>
            <person name="Matthews L."/>
            <person name="Whitehead S."/>
            <person name="Chow W."/>
            <person name="Torrance J."/>
            <person name="Dunn M."/>
            <person name="Harden G."/>
            <person name="Threadgold G."/>
            <person name="Wood J."/>
            <person name="Collins J."/>
            <person name="Heath P."/>
            <person name="Griffiths G."/>
            <person name="Pelan S."/>
            <person name="Grafham D."/>
            <person name="Eichler E.E."/>
            <person name="Weinstock G."/>
            <person name="Mardis E.R."/>
            <person name="Wilson R.K."/>
            <person name="Howe K."/>
            <person name="Flicek P."/>
            <person name="Hubbard T."/>
        </authorList>
    </citation>
    <scope>NUCLEOTIDE SEQUENCE [LARGE SCALE GENOMIC DNA]</scope>
    <source>
        <strain evidence="1 3">C57BL/6J</strain>
    </source>
</reference>
<dbReference type="GeneTree" id="ENSGT00950000183026"/>
<dbReference type="Antibodypedia" id="22727">
    <property type="antibodies" value="92 antibodies from 26 providers"/>
</dbReference>
<sequence length="42" mass="4943">MGHHCCKPYICLQCLDKTPSTPPSVRSCRRRRRRWSGGLRRS</sequence>
<dbReference type="SMR" id="D6RI77"/>
<evidence type="ECO:0000313" key="3">
    <source>
        <dbReference type="Proteomes" id="UP000000589"/>
    </source>
</evidence>
<dbReference type="Proteomes" id="UP000000589">
    <property type="component" value="Chromosome 5"/>
</dbReference>
<dbReference type="VEuPathDB" id="HostDB:ENSMUSG00000029651"/>
<dbReference type="AlphaFoldDB" id="D6RI77"/>
<dbReference type="MGI" id="MGI:1915388">
    <property type="gene designation" value="Mtus2"/>
</dbReference>